<evidence type="ECO:0000313" key="2">
    <source>
        <dbReference type="Proteomes" id="UP000095283"/>
    </source>
</evidence>
<keyword evidence="2" id="KW-1185">Reference proteome</keyword>
<keyword evidence="1" id="KW-0472">Membrane</keyword>
<proteinExistence type="predicted"/>
<protein>
    <submittedName>
        <fullName evidence="3">Envelope glycoprotein L</fullName>
    </submittedName>
</protein>
<dbReference type="Proteomes" id="UP000095283">
    <property type="component" value="Unplaced"/>
</dbReference>
<evidence type="ECO:0000256" key="1">
    <source>
        <dbReference type="SAM" id="Phobius"/>
    </source>
</evidence>
<feature type="transmembrane region" description="Helical" evidence="1">
    <location>
        <begin position="20"/>
        <end position="38"/>
    </location>
</feature>
<sequence length="150" mass="17606">MHIKPTTLFLRTGLQVLSIYGYRVTVIVLFTFFIWLCCHLQYITAMTRPTIFIRVFVRSDDISCEILFINNCCFMVKVSCPKRLETPVTQLNSSTIGCSVPLILPIQNILTMVKTFETYDKWYIWVQKNKFDMQQMGNLVLFNEKKTQID</sequence>
<name>A0A1I7X0C3_HETBA</name>
<keyword evidence="1" id="KW-1133">Transmembrane helix</keyword>
<accession>A0A1I7X0C3</accession>
<reference evidence="3" key="1">
    <citation type="submission" date="2016-11" db="UniProtKB">
        <authorList>
            <consortium name="WormBaseParasite"/>
        </authorList>
    </citation>
    <scope>IDENTIFICATION</scope>
</reference>
<dbReference type="AlphaFoldDB" id="A0A1I7X0C3"/>
<dbReference type="WBParaSite" id="Hba_10902">
    <property type="protein sequence ID" value="Hba_10902"/>
    <property type="gene ID" value="Hba_10902"/>
</dbReference>
<organism evidence="2 3">
    <name type="scientific">Heterorhabditis bacteriophora</name>
    <name type="common">Entomopathogenic nematode worm</name>
    <dbReference type="NCBI Taxonomy" id="37862"/>
    <lineage>
        <taxon>Eukaryota</taxon>
        <taxon>Metazoa</taxon>
        <taxon>Ecdysozoa</taxon>
        <taxon>Nematoda</taxon>
        <taxon>Chromadorea</taxon>
        <taxon>Rhabditida</taxon>
        <taxon>Rhabditina</taxon>
        <taxon>Rhabditomorpha</taxon>
        <taxon>Strongyloidea</taxon>
        <taxon>Heterorhabditidae</taxon>
        <taxon>Heterorhabditis</taxon>
    </lineage>
</organism>
<keyword evidence="1" id="KW-0812">Transmembrane</keyword>
<evidence type="ECO:0000313" key="3">
    <source>
        <dbReference type="WBParaSite" id="Hba_10902"/>
    </source>
</evidence>